<dbReference type="PANTHER" id="PTHR21058:SF0">
    <property type="entry name" value="6,7-DIMETHYL-8-RIBITYLLUMAZINE SYNTHASE"/>
    <property type="match status" value="1"/>
</dbReference>
<evidence type="ECO:0000256" key="6">
    <source>
        <dbReference type="ARBA" id="ARBA00048785"/>
    </source>
</evidence>
<feature type="binding site" evidence="7">
    <location>
        <begin position="87"/>
        <end position="88"/>
    </location>
    <ligand>
        <name>(2S)-2-hydroxy-3-oxobutyl phosphate</name>
        <dbReference type="ChEBI" id="CHEBI:58830"/>
    </ligand>
</feature>
<dbReference type="Proteomes" id="UP000316213">
    <property type="component" value="Unassembled WGS sequence"/>
</dbReference>
<dbReference type="GO" id="GO:0009231">
    <property type="term" value="P:riboflavin biosynthetic process"/>
    <property type="evidence" value="ECO:0007669"/>
    <property type="project" value="UniProtKB-UniRule"/>
</dbReference>
<dbReference type="AlphaFoldDB" id="A0A5C6ABA1"/>
<keyword evidence="4 7" id="KW-0686">Riboflavin biosynthesis</keyword>
<comment type="catalytic activity">
    <reaction evidence="6 7">
        <text>(2S)-2-hydroxy-3-oxobutyl phosphate + 5-amino-6-(D-ribitylamino)uracil = 6,7-dimethyl-8-(1-D-ribityl)lumazine + phosphate + 2 H2O + H(+)</text>
        <dbReference type="Rhea" id="RHEA:26152"/>
        <dbReference type="ChEBI" id="CHEBI:15377"/>
        <dbReference type="ChEBI" id="CHEBI:15378"/>
        <dbReference type="ChEBI" id="CHEBI:15934"/>
        <dbReference type="ChEBI" id="CHEBI:43474"/>
        <dbReference type="ChEBI" id="CHEBI:58201"/>
        <dbReference type="ChEBI" id="CHEBI:58830"/>
        <dbReference type="EC" id="2.5.1.78"/>
    </reaction>
</comment>
<dbReference type="CDD" id="cd09209">
    <property type="entry name" value="Lumazine_synthase-I"/>
    <property type="match status" value="1"/>
</dbReference>
<dbReference type="RefSeq" id="WP_146578650.1">
    <property type="nucleotide sequence ID" value="NZ_SJPM01000006.1"/>
</dbReference>
<dbReference type="UniPathway" id="UPA00275">
    <property type="reaction ID" value="UER00404"/>
</dbReference>
<name>A0A5C6ABA1_9BACT</name>
<dbReference type="Gene3D" id="3.40.50.960">
    <property type="entry name" value="Lumazine/riboflavin synthase"/>
    <property type="match status" value="1"/>
</dbReference>
<gene>
    <name evidence="7 8" type="primary">ribH</name>
    <name evidence="8" type="ORF">Pla100_32440</name>
</gene>
<keyword evidence="5 7" id="KW-0808">Transferase</keyword>
<dbReference type="Pfam" id="PF00885">
    <property type="entry name" value="DMRL_synthase"/>
    <property type="match status" value="1"/>
</dbReference>
<comment type="caution">
    <text evidence="8">The sequence shown here is derived from an EMBL/GenBank/DDBJ whole genome shotgun (WGS) entry which is preliminary data.</text>
</comment>
<comment type="similarity">
    <text evidence="2 7">Belongs to the DMRL synthase family.</text>
</comment>
<dbReference type="InterPro" id="IPR002180">
    <property type="entry name" value="LS/RS"/>
</dbReference>
<reference evidence="8 9" key="1">
    <citation type="submission" date="2019-02" db="EMBL/GenBank/DDBJ databases">
        <title>Deep-cultivation of Planctomycetes and their phenomic and genomic characterization uncovers novel biology.</title>
        <authorList>
            <person name="Wiegand S."/>
            <person name="Jogler M."/>
            <person name="Boedeker C."/>
            <person name="Pinto D."/>
            <person name="Vollmers J."/>
            <person name="Rivas-Marin E."/>
            <person name="Kohn T."/>
            <person name="Peeters S.H."/>
            <person name="Heuer A."/>
            <person name="Rast P."/>
            <person name="Oberbeckmann S."/>
            <person name="Bunk B."/>
            <person name="Jeske O."/>
            <person name="Meyerdierks A."/>
            <person name="Storesund J.E."/>
            <person name="Kallscheuer N."/>
            <person name="Luecker S."/>
            <person name="Lage O.M."/>
            <person name="Pohl T."/>
            <person name="Merkel B.J."/>
            <person name="Hornburger P."/>
            <person name="Mueller R.-W."/>
            <person name="Bruemmer F."/>
            <person name="Labrenz M."/>
            <person name="Spormann A.M."/>
            <person name="Op Den Camp H."/>
            <person name="Overmann J."/>
            <person name="Amann R."/>
            <person name="Jetten M.S.M."/>
            <person name="Mascher T."/>
            <person name="Medema M.H."/>
            <person name="Devos D.P."/>
            <person name="Kaster A.-K."/>
            <person name="Ovreas L."/>
            <person name="Rohde M."/>
            <person name="Galperin M.Y."/>
            <person name="Jogler C."/>
        </authorList>
    </citation>
    <scope>NUCLEOTIDE SEQUENCE [LARGE SCALE GENOMIC DNA]</scope>
    <source>
        <strain evidence="8 9">Pla100</strain>
    </source>
</reference>
<dbReference type="EC" id="2.5.1.78" evidence="3 7"/>
<feature type="active site" description="Proton donor" evidence="7">
    <location>
        <position position="90"/>
    </location>
</feature>
<feature type="binding site" evidence="7">
    <location>
        <position position="129"/>
    </location>
    <ligand>
        <name>(2S)-2-hydroxy-3-oxobutyl phosphate</name>
        <dbReference type="ChEBI" id="CHEBI:58830"/>
    </ligand>
</feature>
<comment type="function">
    <text evidence="7">Catalyzes the formation of 6,7-dimethyl-8-ribityllumazine by condensation of 5-amino-6-(D-ribitylamino)uracil with 3,4-dihydroxy-2-butanone 4-phosphate. This is the penultimate step in the biosynthesis of riboflavin.</text>
</comment>
<evidence type="ECO:0000256" key="3">
    <source>
        <dbReference type="ARBA" id="ARBA00012664"/>
    </source>
</evidence>
<dbReference type="PANTHER" id="PTHR21058">
    <property type="entry name" value="6,7-DIMETHYL-8-RIBITYLLUMAZINE SYNTHASE DMRL SYNTHASE LUMAZINE SYNTHASE"/>
    <property type="match status" value="1"/>
</dbReference>
<feature type="binding site" evidence="7">
    <location>
        <begin position="82"/>
        <end position="84"/>
    </location>
    <ligand>
        <name>5-amino-6-(D-ribitylamino)uracil</name>
        <dbReference type="ChEBI" id="CHEBI:15934"/>
    </ligand>
</feature>
<dbReference type="GO" id="GO:0000906">
    <property type="term" value="F:6,7-dimethyl-8-ribityllumazine synthase activity"/>
    <property type="evidence" value="ECO:0007669"/>
    <property type="project" value="UniProtKB-UniRule"/>
</dbReference>
<feature type="binding site" evidence="7">
    <location>
        <position position="24"/>
    </location>
    <ligand>
        <name>5-amino-6-(D-ribitylamino)uracil</name>
        <dbReference type="ChEBI" id="CHEBI:15934"/>
    </ligand>
</feature>
<dbReference type="OrthoDB" id="9809709at2"/>
<dbReference type="HAMAP" id="MF_00178">
    <property type="entry name" value="Lumazine_synth"/>
    <property type="match status" value="1"/>
</dbReference>
<dbReference type="SUPFAM" id="SSF52121">
    <property type="entry name" value="Lumazine synthase"/>
    <property type="match status" value="1"/>
</dbReference>
<dbReference type="NCBIfam" id="TIGR00114">
    <property type="entry name" value="lumazine-synth"/>
    <property type="match status" value="1"/>
</dbReference>
<dbReference type="InterPro" id="IPR034964">
    <property type="entry name" value="LS"/>
</dbReference>
<proteinExistence type="inferred from homology"/>
<comment type="pathway">
    <text evidence="1 7">Cofactor biosynthesis; riboflavin biosynthesis; riboflavin from 2-hydroxy-3-oxobutyl phosphate and 5-amino-6-(D-ribitylamino)uracil: step 1/2.</text>
</comment>
<evidence type="ECO:0000313" key="8">
    <source>
        <dbReference type="EMBL" id="TWT95603.1"/>
    </source>
</evidence>
<dbReference type="InterPro" id="IPR036467">
    <property type="entry name" value="LS/RS_sf"/>
</dbReference>
<accession>A0A5C6ABA1</accession>
<dbReference type="EMBL" id="SJPM01000006">
    <property type="protein sequence ID" value="TWT95603.1"/>
    <property type="molecule type" value="Genomic_DNA"/>
</dbReference>
<keyword evidence="9" id="KW-1185">Reference proteome</keyword>
<dbReference type="GO" id="GO:0005829">
    <property type="term" value="C:cytosol"/>
    <property type="evidence" value="ECO:0007669"/>
    <property type="project" value="TreeGrafter"/>
</dbReference>
<protein>
    <recommendedName>
        <fullName evidence="3 7">6,7-dimethyl-8-ribityllumazine synthase</fullName>
        <shortName evidence="7">DMRL synthase</shortName>
        <shortName evidence="7">LS</shortName>
        <shortName evidence="7">Lumazine synthase</shortName>
        <ecNumber evidence="3 7">2.5.1.78</ecNumber>
    </recommendedName>
</protein>
<evidence type="ECO:0000256" key="2">
    <source>
        <dbReference type="ARBA" id="ARBA00007424"/>
    </source>
</evidence>
<dbReference type="GO" id="GO:0009349">
    <property type="term" value="C:riboflavin synthase complex"/>
    <property type="evidence" value="ECO:0007669"/>
    <property type="project" value="UniProtKB-UniRule"/>
</dbReference>
<organism evidence="8 9">
    <name type="scientific">Neorhodopirellula pilleata</name>
    <dbReference type="NCBI Taxonomy" id="2714738"/>
    <lineage>
        <taxon>Bacteria</taxon>
        <taxon>Pseudomonadati</taxon>
        <taxon>Planctomycetota</taxon>
        <taxon>Planctomycetia</taxon>
        <taxon>Pirellulales</taxon>
        <taxon>Pirellulaceae</taxon>
        <taxon>Neorhodopirellula</taxon>
    </lineage>
</organism>
<sequence>MTPSIDGTSGEIPTGRIAIIASRYNESICDSMLAAAIETLTAAGIAQDRLWIIRVPGAWELCLAVEQTFQHPDVLAAITLGCVIRGETTHDEHINRAVSDSLMRQSIASTRPVGFGLLTCNTLEQAIQRSGGTVGNKGHEAAEAVLEMLRLGLKLR</sequence>
<feature type="binding site" evidence="7">
    <location>
        <position position="115"/>
    </location>
    <ligand>
        <name>5-amino-6-(D-ribitylamino)uracil</name>
        <dbReference type="ChEBI" id="CHEBI:15934"/>
    </ligand>
</feature>
<evidence type="ECO:0000313" key="9">
    <source>
        <dbReference type="Proteomes" id="UP000316213"/>
    </source>
</evidence>
<evidence type="ECO:0000256" key="5">
    <source>
        <dbReference type="ARBA" id="ARBA00022679"/>
    </source>
</evidence>
<evidence type="ECO:0000256" key="1">
    <source>
        <dbReference type="ARBA" id="ARBA00004917"/>
    </source>
</evidence>
<evidence type="ECO:0000256" key="7">
    <source>
        <dbReference type="HAMAP-Rule" id="MF_00178"/>
    </source>
</evidence>
<evidence type="ECO:0000256" key="4">
    <source>
        <dbReference type="ARBA" id="ARBA00022619"/>
    </source>
</evidence>
<feature type="binding site" evidence="7">
    <location>
        <begin position="58"/>
        <end position="60"/>
    </location>
    <ligand>
        <name>5-amino-6-(D-ribitylamino)uracil</name>
        <dbReference type="ChEBI" id="CHEBI:15934"/>
    </ligand>
</feature>